<keyword evidence="3" id="KW-1185">Reference proteome</keyword>
<proteinExistence type="predicted"/>
<dbReference type="OrthoDB" id="64915at2759"/>
<dbReference type="EMBL" id="HG792015">
    <property type="protein sequence ID" value="CDM28953.1"/>
    <property type="molecule type" value="Genomic_DNA"/>
</dbReference>
<gene>
    <name evidence="2" type="ORF">PROQFM164_S01g002764</name>
</gene>
<accession>W6PXK1</accession>
<sequence length="82" mass="9359">MSCRSTHTAIYSSCRKGSRRTPPAATGAEPHRVVEKSTMYESQAVIGYILRHHPCWVDQMNQSRHGQRFVMRTAPNQPLQPH</sequence>
<dbReference type="AlphaFoldDB" id="W6PXK1"/>
<dbReference type="Proteomes" id="UP000030686">
    <property type="component" value="Unassembled WGS sequence"/>
</dbReference>
<evidence type="ECO:0000313" key="2">
    <source>
        <dbReference type="EMBL" id="CDM28953.1"/>
    </source>
</evidence>
<reference evidence="2" key="1">
    <citation type="journal article" date="2014" name="Nat. Commun.">
        <title>Multiple recent horizontal transfers of a large genomic region in cheese making fungi.</title>
        <authorList>
            <person name="Cheeseman K."/>
            <person name="Ropars J."/>
            <person name="Renault P."/>
            <person name="Dupont J."/>
            <person name="Gouzy J."/>
            <person name="Branca A."/>
            <person name="Abraham A.L."/>
            <person name="Ceppi M."/>
            <person name="Conseiller E."/>
            <person name="Debuchy R."/>
            <person name="Malagnac F."/>
            <person name="Goarin A."/>
            <person name="Silar P."/>
            <person name="Lacoste S."/>
            <person name="Sallet E."/>
            <person name="Bensimon A."/>
            <person name="Giraud T."/>
            <person name="Brygoo Y."/>
        </authorList>
    </citation>
    <scope>NUCLEOTIDE SEQUENCE [LARGE SCALE GENOMIC DNA]</scope>
    <source>
        <strain evidence="2">FM164</strain>
    </source>
</reference>
<organism evidence="2 3">
    <name type="scientific">Penicillium roqueforti (strain FM164)</name>
    <dbReference type="NCBI Taxonomy" id="1365484"/>
    <lineage>
        <taxon>Eukaryota</taxon>
        <taxon>Fungi</taxon>
        <taxon>Dikarya</taxon>
        <taxon>Ascomycota</taxon>
        <taxon>Pezizomycotina</taxon>
        <taxon>Eurotiomycetes</taxon>
        <taxon>Eurotiomycetidae</taxon>
        <taxon>Eurotiales</taxon>
        <taxon>Aspergillaceae</taxon>
        <taxon>Penicillium</taxon>
    </lineage>
</organism>
<name>W6PXK1_PENRF</name>
<protein>
    <submittedName>
        <fullName evidence="2">Genomic scaffold, ProqFM164S01</fullName>
    </submittedName>
</protein>
<feature type="region of interest" description="Disordered" evidence="1">
    <location>
        <begin position="1"/>
        <end position="32"/>
    </location>
</feature>
<evidence type="ECO:0000256" key="1">
    <source>
        <dbReference type="SAM" id="MobiDB-lite"/>
    </source>
</evidence>
<feature type="compositionally biased region" description="Polar residues" evidence="1">
    <location>
        <begin position="1"/>
        <end position="11"/>
    </location>
</feature>
<evidence type="ECO:0000313" key="3">
    <source>
        <dbReference type="Proteomes" id="UP000030686"/>
    </source>
</evidence>